<dbReference type="GO" id="GO:0016787">
    <property type="term" value="F:hydrolase activity"/>
    <property type="evidence" value="ECO:0007669"/>
    <property type="project" value="UniProtKB-KW"/>
</dbReference>
<evidence type="ECO:0000259" key="2">
    <source>
        <dbReference type="Pfam" id="PF07859"/>
    </source>
</evidence>
<evidence type="ECO:0000256" key="1">
    <source>
        <dbReference type="ARBA" id="ARBA00022801"/>
    </source>
</evidence>
<organism evidence="3 4">
    <name type="scientific">Tolypocladium paradoxum</name>
    <dbReference type="NCBI Taxonomy" id="94208"/>
    <lineage>
        <taxon>Eukaryota</taxon>
        <taxon>Fungi</taxon>
        <taxon>Dikarya</taxon>
        <taxon>Ascomycota</taxon>
        <taxon>Pezizomycotina</taxon>
        <taxon>Sordariomycetes</taxon>
        <taxon>Hypocreomycetidae</taxon>
        <taxon>Hypocreales</taxon>
        <taxon>Ophiocordycipitaceae</taxon>
        <taxon>Tolypocladium</taxon>
    </lineage>
</organism>
<name>A0A2S4L2C9_9HYPO</name>
<dbReference type="Gene3D" id="3.40.50.1820">
    <property type="entry name" value="alpha/beta hydrolase"/>
    <property type="match status" value="1"/>
</dbReference>
<dbReference type="EMBL" id="PKSG01000314">
    <property type="protein sequence ID" value="POR36593.1"/>
    <property type="molecule type" value="Genomic_DNA"/>
</dbReference>
<dbReference type="AlphaFoldDB" id="A0A2S4L2C9"/>
<dbReference type="OrthoDB" id="408631at2759"/>
<dbReference type="Proteomes" id="UP000237481">
    <property type="component" value="Unassembled WGS sequence"/>
</dbReference>
<dbReference type="PANTHER" id="PTHR48081">
    <property type="entry name" value="AB HYDROLASE SUPERFAMILY PROTEIN C4A8.06C"/>
    <property type="match status" value="1"/>
</dbReference>
<dbReference type="InterPro" id="IPR013094">
    <property type="entry name" value="AB_hydrolase_3"/>
</dbReference>
<reference evidence="3 4" key="1">
    <citation type="submission" date="2018-01" db="EMBL/GenBank/DDBJ databases">
        <title>Harnessing the power of phylogenomics to disentangle the directionality and signatures of interkingdom host jumping in the parasitic fungal genus Tolypocladium.</title>
        <authorList>
            <person name="Quandt C.A."/>
            <person name="Patterson W."/>
            <person name="Spatafora J.W."/>
        </authorList>
    </citation>
    <scope>NUCLEOTIDE SEQUENCE [LARGE SCALE GENOMIC DNA]</scope>
    <source>
        <strain evidence="3 4">NRBC 100945</strain>
    </source>
</reference>
<keyword evidence="4" id="KW-1185">Reference proteome</keyword>
<protein>
    <recommendedName>
        <fullName evidence="2">Alpha/beta hydrolase fold-3 domain-containing protein</fullName>
    </recommendedName>
</protein>
<dbReference type="PANTHER" id="PTHR48081:SF8">
    <property type="entry name" value="ALPHA_BETA HYDROLASE FOLD-3 DOMAIN-CONTAINING PROTEIN-RELATED"/>
    <property type="match status" value="1"/>
</dbReference>
<evidence type="ECO:0000313" key="3">
    <source>
        <dbReference type="EMBL" id="POR36593.1"/>
    </source>
</evidence>
<proteinExistence type="predicted"/>
<evidence type="ECO:0000313" key="4">
    <source>
        <dbReference type="Proteomes" id="UP000237481"/>
    </source>
</evidence>
<dbReference type="Pfam" id="PF07859">
    <property type="entry name" value="Abhydrolase_3"/>
    <property type="match status" value="1"/>
</dbReference>
<comment type="caution">
    <text evidence="3">The sequence shown here is derived from an EMBL/GenBank/DDBJ whole genome shotgun (WGS) entry which is preliminary data.</text>
</comment>
<dbReference type="STRING" id="94208.A0A2S4L2C9"/>
<sequence length="399" mass="44255">MSDFVQYLTSQDSKAWKSSIKDTLAPQFMSSSPKSNSPTSSYLGFSINHTMLTIDEIRALGEVNPEFKPILESGNPLLRGWTHDTDIPAIRQVIKKMRQDQVKPDLATLPYTEEDIEIPLRDGLETDARVYKPRQVPADGCPGMVVFHGGGFMVGDFETEAWLCALFTQLGGIAVNVNYRHAPEHPFPAAIHDALDATNWVSCRRDVLAAAPTDRLMQTAKNAKSLGIDPGKGFLVGGESSGADMALVVAHLCRDSKMSPPLTGIYAPMPAGASEETVPEKYKDRFFSLEQNSHAPVLYAESIEFIRKMYKADLTSPMALPIAFDHTGIPKTYFQICGLDPVRDCGMLLEQVLKDAGVQTRMDIYPGMPHAFWAFFPELTLTKKHDEDSEEGLRWLLEK</sequence>
<dbReference type="InterPro" id="IPR029058">
    <property type="entry name" value="AB_hydrolase_fold"/>
</dbReference>
<gene>
    <name evidence="3" type="ORF">TPAR_03280</name>
</gene>
<dbReference type="SUPFAM" id="SSF53474">
    <property type="entry name" value="alpha/beta-Hydrolases"/>
    <property type="match status" value="1"/>
</dbReference>
<accession>A0A2S4L2C9</accession>
<dbReference type="InterPro" id="IPR050300">
    <property type="entry name" value="GDXG_lipolytic_enzyme"/>
</dbReference>
<keyword evidence="1" id="KW-0378">Hydrolase</keyword>
<feature type="domain" description="Alpha/beta hydrolase fold-3" evidence="2">
    <location>
        <begin position="144"/>
        <end position="373"/>
    </location>
</feature>